<protein>
    <recommendedName>
        <fullName evidence="8">Glycolipid transfer protein domain-containing protein</fullName>
    </recommendedName>
</protein>
<evidence type="ECO:0000313" key="6">
    <source>
        <dbReference type="EMBL" id="KAF5958022.1"/>
    </source>
</evidence>
<evidence type="ECO:0008006" key="8">
    <source>
        <dbReference type="Google" id="ProtNLM"/>
    </source>
</evidence>
<evidence type="ECO:0000259" key="5">
    <source>
        <dbReference type="Pfam" id="PF22936"/>
    </source>
</evidence>
<evidence type="ECO:0000256" key="3">
    <source>
        <dbReference type="ARBA" id="ARBA00023055"/>
    </source>
</evidence>
<dbReference type="FunFam" id="1.10.3520.10:FF:000005">
    <property type="entry name" value="Accelerated cell death 11"/>
    <property type="match status" value="1"/>
</dbReference>
<evidence type="ECO:0000256" key="2">
    <source>
        <dbReference type="ARBA" id="ARBA00022448"/>
    </source>
</evidence>
<keyword evidence="3" id="KW-0445">Lipid transport</keyword>
<dbReference type="EMBL" id="JACBKZ010000002">
    <property type="protein sequence ID" value="KAF5958022.1"/>
    <property type="molecule type" value="Genomic_DNA"/>
</dbReference>
<feature type="domain" description="Glycolipid transfer protein" evidence="4">
    <location>
        <begin position="154"/>
        <end position="291"/>
    </location>
</feature>
<feature type="domain" description="Retrovirus-related Pol polyprotein from transposon TNT 1-94-like beta-barrel" evidence="5">
    <location>
        <begin position="8"/>
        <end position="89"/>
    </location>
</feature>
<dbReference type="Gene3D" id="1.10.3520.10">
    <property type="entry name" value="Glycolipid transfer protein"/>
    <property type="match status" value="1"/>
</dbReference>
<comment type="caution">
    <text evidence="6">The sequence shown here is derived from an EMBL/GenBank/DDBJ whole genome shotgun (WGS) entry which is preliminary data.</text>
</comment>
<dbReference type="PANTHER" id="PTHR10219:SF28">
    <property type="entry name" value="ACD11 HOMOLOG PROTEIN"/>
    <property type="match status" value="1"/>
</dbReference>
<organism evidence="6 7">
    <name type="scientific">Camellia sinensis</name>
    <name type="common">Tea plant</name>
    <name type="synonym">Thea sinensis</name>
    <dbReference type="NCBI Taxonomy" id="4442"/>
    <lineage>
        <taxon>Eukaryota</taxon>
        <taxon>Viridiplantae</taxon>
        <taxon>Streptophyta</taxon>
        <taxon>Embryophyta</taxon>
        <taxon>Tracheophyta</taxon>
        <taxon>Spermatophyta</taxon>
        <taxon>Magnoliopsida</taxon>
        <taxon>eudicotyledons</taxon>
        <taxon>Gunneridae</taxon>
        <taxon>Pentapetalae</taxon>
        <taxon>asterids</taxon>
        <taxon>Ericales</taxon>
        <taxon>Theaceae</taxon>
        <taxon>Camellia</taxon>
    </lineage>
</organism>
<gene>
    <name evidence="6" type="ORF">HYC85_005247</name>
</gene>
<dbReference type="InterPro" id="IPR036497">
    <property type="entry name" value="GLTP_sf"/>
</dbReference>
<dbReference type="InterPro" id="IPR054722">
    <property type="entry name" value="PolX-like_BBD"/>
</dbReference>
<proteinExistence type="inferred from homology"/>
<dbReference type="Pfam" id="PF22936">
    <property type="entry name" value="Pol_BBD"/>
    <property type="match status" value="1"/>
</dbReference>
<dbReference type="PANTHER" id="PTHR10219">
    <property type="entry name" value="GLYCOLIPID TRANSFER PROTEIN-RELATED"/>
    <property type="match status" value="1"/>
</dbReference>
<dbReference type="GO" id="GO:0005829">
    <property type="term" value="C:cytosol"/>
    <property type="evidence" value="ECO:0007669"/>
    <property type="project" value="TreeGrafter"/>
</dbReference>
<keyword evidence="7" id="KW-1185">Reference proteome</keyword>
<keyword evidence="2" id="KW-0813">Transport</keyword>
<comment type="similarity">
    <text evidence="1">Belongs to the GLTP family.</text>
</comment>
<evidence type="ECO:0000259" key="4">
    <source>
        <dbReference type="Pfam" id="PF08718"/>
    </source>
</evidence>
<accession>A0A7J7HYY6</accession>
<reference evidence="6 7" key="2">
    <citation type="submission" date="2020-07" db="EMBL/GenBank/DDBJ databases">
        <title>Genome assembly of wild tea tree DASZ reveals pedigree and selection history of tea varieties.</title>
        <authorList>
            <person name="Zhang W."/>
        </authorList>
    </citation>
    <scope>NUCLEOTIDE SEQUENCE [LARGE SCALE GENOMIC DNA]</scope>
    <source>
        <strain evidence="7">cv. G240</strain>
        <tissue evidence="6">Leaf</tissue>
    </source>
</reference>
<dbReference type="AlphaFoldDB" id="A0A7J7HYY6"/>
<sequence length="327" mass="36811">MVQSVEGWWVDSGANRHVCYDKYWFKDFTHFNEEMTVMLGDSSLTKVLGCGDVKLNFTSGRVLVLNDVLYTPSMRKNLMSSYLLNKAGFKQTIESDQYVITKKGIFVGKGTITAMDEKDASFKDAANGTPLSTVAVAFEELSKSVKSSRSYDLRLRPFCDACSLVSVLFGSLGIAFKFAELEYCSKVRDLVEASNMYGTLNNVLDVDVKNDTVRTQGSLSRNLRRVRQGLDLIRAIFENFLSSEYCSLKEAASAAYAQVCAPYHTWAVRTAVYAGMCALPTREQLLLKLNENDESAEKEMRRYIKASLPVIEYIDKLYVSRNISLDW</sequence>
<evidence type="ECO:0000313" key="7">
    <source>
        <dbReference type="Proteomes" id="UP000593564"/>
    </source>
</evidence>
<evidence type="ECO:0000256" key="1">
    <source>
        <dbReference type="ARBA" id="ARBA00007148"/>
    </source>
</evidence>
<dbReference type="GO" id="GO:0016020">
    <property type="term" value="C:membrane"/>
    <property type="evidence" value="ECO:0007669"/>
    <property type="project" value="TreeGrafter"/>
</dbReference>
<dbReference type="InterPro" id="IPR014830">
    <property type="entry name" value="Glycolipid_transfer_prot_dom"/>
</dbReference>
<dbReference type="SUPFAM" id="SSF110004">
    <property type="entry name" value="Glycolipid transfer protein, GLTP"/>
    <property type="match status" value="1"/>
</dbReference>
<dbReference type="GO" id="GO:1902388">
    <property type="term" value="F:ceramide 1-phosphate transfer activity"/>
    <property type="evidence" value="ECO:0007669"/>
    <property type="project" value="TreeGrafter"/>
</dbReference>
<dbReference type="Pfam" id="PF08718">
    <property type="entry name" value="GLTP"/>
    <property type="match status" value="1"/>
</dbReference>
<dbReference type="GO" id="GO:1902387">
    <property type="term" value="F:ceramide 1-phosphate binding"/>
    <property type="evidence" value="ECO:0007669"/>
    <property type="project" value="TreeGrafter"/>
</dbReference>
<name>A0A7J7HYY6_CAMSI</name>
<dbReference type="Proteomes" id="UP000593564">
    <property type="component" value="Unassembled WGS sequence"/>
</dbReference>
<reference evidence="7" key="1">
    <citation type="journal article" date="2020" name="Nat. Commun.">
        <title>Genome assembly of wild tea tree DASZ reveals pedigree and selection history of tea varieties.</title>
        <authorList>
            <person name="Zhang W."/>
            <person name="Zhang Y."/>
            <person name="Qiu H."/>
            <person name="Guo Y."/>
            <person name="Wan H."/>
            <person name="Zhang X."/>
            <person name="Scossa F."/>
            <person name="Alseekh S."/>
            <person name="Zhang Q."/>
            <person name="Wang P."/>
            <person name="Xu L."/>
            <person name="Schmidt M.H."/>
            <person name="Jia X."/>
            <person name="Li D."/>
            <person name="Zhu A."/>
            <person name="Guo F."/>
            <person name="Chen W."/>
            <person name="Ni D."/>
            <person name="Usadel B."/>
            <person name="Fernie A.R."/>
            <person name="Wen W."/>
        </authorList>
    </citation>
    <scope>NUCLEOTIDE SEQUENCE [LARGE SCALE GENOMIC DNA]</scope>
    <source>
        <strain evidence="7">cv. G240</strain>
    </source>
</reference>